<sequence length="161" mass="17997">MSPLCYLFVVCTSVLLTLGDAEMFGAPRKLKPNEATIEKFNHELVKVAHKFNSEHGNSSLHIITKLVNVTSQVSFCLYKLPFLQVVQGILYTFYVKFSPTSCTTFANDNTHVLGDIFLNQNSCDITGGESKICKVTVWQRPWLQSDASEIIKIVNCSTDTI</sequence>
<reference evidence="3" key="1">
    <citation type="submission" date="2023-11" db="UniProtKB">
        <authorList>
            <consortium name="WormBaseParasite"/>
        </authorList>
    </citation>
    <scope>IDENTIFICATION</scope>
</reference>
<evidence type="ECO:0000256" key="1">
    <source>
        <dbReference type="SAM" id="SignalP"/>
    </source>
</evidence>
<protein>
    <recommendedName>
        <fullName evidence="4">Cystatin domain-containing protein</fullName>
    </recommendedName>
</protein>
<organism evidence="2 3">
    <name type="scientific">Schistosoma mattheei</name>
    <dbReference type="NCBI Taxonomy" id="31246"/>
    <lineage>
        <taxon>Eukaryota</taxon>
        <taxon>Metazoa</taxon>
        <taxon>Spiralia</taxon>
        <taxon>Lophotrochozoa</taxon>
        <taxon>Platyhelminthes</taxon>
        <taxon>Trematoda</taxon>
        <taxon>Digenea</taxon>
        <taxon>Strigeidida</taxon>
        <taxon>Schistosomatoidea</taxon>
        <taxon>Schistosomatidae</taxon>
        <taxon>Schistosoma</taxon>
    </lineage>
</organism>
<dbReference type="WBParaSite" id="SMTH1_61100.3">
    <property type="protein sequence ID" value="SMTH1_61100.3"/>
    <property type="gene ID" value="SMTH1_61100"/>
</dbReference>
<dbReference type="AlphaFoldDB" id="A0AA85BJQ8"/>
<dbReference type="InterPro" id="IPR000010">
    <property type="entry name" value="Cystatin_dom"/>
</dbReference>
<evidence type="ECO:0000313" key="3">
    <source>
        <dbReference type="WBParaSite" id="SMTH1_61100.3"/>
    </source>
</evidence>
<feature type="chain" id="PRO_5041698395" description="Cystatin domain-containing protein" evidence="1">
    <location>
        <begin position="22"/>
        <end position="161"/>
    </location>
</feature>
<evidence type="ECO:0000313" key="2">
    <source>
        <dbReference type="Proteomes" id="UP000050791"/>
    </source>
</evidence>
<evidence type="ECO:0008006" key="4">
    <source>
        <dbReference type="Google" id="ProtNLM"/>
    </source>
</evidence>
<proteinExistence type="predicted"/>
<keyword evidence="1" id="KW-0732">Signal</keyword>
<dbReference type="CDD" id="cd00042">
    <property type="entry name" value="CY"/>
    <property type="match status" value="1"/>
</dbReference>
<dbReference type="Gene3D" id="3.10.450.10">
    <property type="match status" value="1"/>
</dbReference>
<name>A0AA85BJQ8_9TREM</name>
<feature type="signal peptide" evidence="1">
    <location>
        <begin position="1"/>
        <end position="21"/>
    </location>
</feature>
<accession>A0AA85BJQ8</accession>
<dbReference type="SUPFAM" id="SSF54403">
    <property type="entry name" value="Cystatin/monellin"/>
    <property type="match status" value="1"/>
</dbReference>
<dbReference type="InterPro" id="IPR046350">
    <property type="entry name" value="Cystatin_sf"/>
</dbReference>
<dbReference type="GO" id="GO:0004869">
    <property type="term" value="F:cysteine-type endopeptidase inhibitor activity"/>
    <property type="evidence" value="ECO:0007669"/>
    <property type="project" value="InterPro"/>
</dbReference>
<dbReference type="Proteomes" id="UP000050791">
    <property type="component" value="Unassembled WGS sequence"/>
</dbReference>